<dbReference type="Proteomes" id="UP000315677">
    <property type="component" value="Unassembled WGS sequence"/>
</dbReference>
<feature type="transmembrane region" description="Helical" evidence="7">
    <location>
        <begin position="140"/>
        <end position="160"/>
    </location>
</feature>
<keyword evidence="6 7" id="KW-0472">Membrane</keyword>
<protein>
    <submittedName>
        <fullName evidence="9">C4-dicarboxylate transporter DctM subunit</fullName>
    </submittedName>
</protein>
<organism evidence="9 10">
    <name type="scientific">Pseudonocardia kunmingensis</name>
    <dbReference type="NCBI Taxonomy" id="630975"/>
    <lineage>
        <taxon>Bacteria</taxon>
        <taxon>Bacillati</taxon>
        <taxon>Actinomycetota</taxon>
        <taxon>Actinomycetes</taxon>
        <taxon>Pseudonocardiales</taxon>
        <taxon>Pseudonocardiaceae</taxon>
        <taxon>Pseudonocardia</taxon>
    </lineage>
</organism>
<evidence type="ECO:0000256" key="4">
    <source>
        <dbReference type="ARBA" id="ARBA00022692"/>
    </source>
</evidence>
<keyword evidence="3" id="KW-0997">Cell inner membrane</keyword>
<evidence type="ECO:0000256" key="5">
    <source>
        <dbReference type="ARBA" id="ARBA00022989"/>
    </source>
</evidence>
<dbReference type="Pfam" id="PF06808">
    <property type="entry name" value="DctM"/>
    <property type="match status" value="1"/>
</dbReference>
<evidence type="ECO:0000256" key="1">
    <source>
        <dbReference type="ARBA" id="ARBA00004429"/>
    </source>
</evidence>
<dbReference type="PANTHER" id="PTHR33362">
    <property type="entry name" value="SIALIC ACID TRAP TRANSPORTER PERMEASE PROTEIN SIAT-RELATED"/>
    <property type="match status" value="1"/>
</dbReference>
<dbReference type="NCBIfam" id="TIGR00786">
    <property type="entry name" value="dctM"/>
    <property type="match status" value="1"/>
</dbReference>
<dbReference type="PANTHER" id="PTHR33362:SF5">
    <property type="entry name" value="C4-DICARBOXYLATE TRAP TRANSPORTER LARGE PERMEASE PROTEIN DCTM"/>
    <property type="match status" value="1"/>
</dbReference>
<feature type="transmembrane region" description="Helical" evidence="7">
    <location>
        <begin position="91"/>
        <end position="109"/>
    </location>
</feature>
<evidence type="ECO:0000256" key="3">
    <source>
        <dbReference type="ARBA" id="ARBA00022519"/>
    </source>
</evidence>
<evidence type="ECO:0000256" key="2">
    <source>
        <dbReference type="ARBA" id="ARBA00022475"/>
    </source>
</evidence>
<dbReference type="RefSeq" id="WP_142047181.1">
    <property type="nucleotide sequence ID" value="NZ_VFPA01000001.1"/>
</dbReference>
<feature type="transmembrane region" description="Helical" evidence="7">
    <location>
        <begin position="318"/>
        <end position="335"/>
    </location>
</feature>
<dbReference type="EMBL" id="VFPA01000001">
    <property type="protein sequence ID" value="TQM13444.1"/>
    <property type="molecule type" value="Genomic_DNA"/>
</dbReference>
<feature type="transmembrane region" description="Helical" evidence="7">
    <location>
        <begin position="172"/>
        <end position="194"/>
    </location>
</feature>
<name>A0A543DVW1_9PSEU</name>
<evidence type="ECO:0000259" key="8">
    <source>
        <dbReference type="Pfam" id="PF06808"/>
    </source>
</evidence>
<dbReference type="InterPro" id="IPR010656">
    <property type="entry name" value="DctM"/>
</dbReference>
<evidence type="ECO:0000256" key="6">
    <source>
        <dbReference type="ARBA" id="ARBA00023136"/>
    </source>
</evidence>
<dbReference type="InterPro" id="IPR004681">
    <property type="entry name" value="TRAP_DctM"/>
</dbReference>
<sequence>MSEASIALVVLLFALLFSSTPIAVALGLTSFAYFFYYTTIPLTQVPERLFNALNTFPLMAIPFFVLAASIMSRGGISRRLIAACNAVVGQFRGGLAMTAVLSCMFFAAISGSSPATVVAVGTLIIPAMVASGYPKRFSTGLIATSGSLGILIPPSIPLIVYGIATEQSIGDLFIAGVLPGLVAGFMLLALVFVLSHRRGYGTGEHAIVMTTGEKLRALRDALLSLALPVLVLGGIYGGIFTPTEAAAMAVFYAVIVSVFVYRELKLPDLGAILLSSSRTSAMIMFIIANGILFSFVLTSERIPGEITELLLDAELNKWTFLLLVNIILLVAGCFMETSSAILIIAPILLPIGLELGVDPIHLGIIMVMNLEIGMVTPPLGLNLFVASGMSGMTVLQVARAAIPTALVLLAALFLVTYVPAISLAFLGGG</sequence>
<dbReference type="GO" id="GO:0005886">
    <property type="term" value="C:plasma membrane"/>
    <property type="evidence" value="ECO:0007669"/>
    <property type="project" value="UniProtKB-SubCell"/>
</dbReference>
<keyword evidence="4 7" id="KW-0812">Transmembrane</keyword>
<comment type="subcellular location">
    <subcellularLocation>
        <location evidence="1">Cell inner membrane</location>
        <topology evidence="1">Multi-pass membrane protein</topology>
    </subcellularLocation>
</comment>
<evidence type="ECO:0000313" key="9">
    <source>
        <dbReference type="EMBL" id="TQM13444.1"/>
    </source>
</evidence>
<dbReference type="PIRSF" id="PIRSF006066">
    <property type="entry name" value="HI0050"/>
    <property type="match status" value="1"/>
</dbReference>
<comment type="caution">
    <text evidence="9">The sequence shown here is derived from an EMBL/GenBank/DDBJ whole genome shotgun (WGS) entry which is preliminary data.</text>
</comment>
<feature type="domain" description="TRAP C4-dicarboxylate transport system permease DctM subunit" evidence="8">
    <location>
        <begin position="9"/>
        <end position="421"/>
    </location>
</feature>
<keyword evidence="5 7" id="KW-1133">Transmembrane helix</keyword>
<evidence type="ECO:0000256" key="7">
    <source>
        <dbReference type="SAM" id="Phobius"/>
    </source>
</evidence>
<feature type="transmembrane region" description="Helical" evidence="7">
    <location>
        <begin position="221"/>
        <end position="239"/>
    </location>
</feature>
<dbReference type="OrthoDB" id="9777699at2"/>
<keyword evidence="10" id="KW-1185">Reference proteome</keyword>
<feature type="transmembrane region" description="Helical" evidence="7">
    <location>
        <begin position="281"/>
        <end position="298"/>
    </location>
</feature>
<keyword evidence="2" id="KW-1003">Cell membrane</keyword>
<dbReference type="AlphaFoldDB" id="A0A543DVW1"/>
<proteinExistence type="predicted"/>
<dbReference type="GO" id="GO:0022857">
    <property type="term" value="F:transmembrane transporter activity"/>
    <property type="evidence" value="ECO:0007669"/>
    <property type="project" value="TreeGrafter"/>
</dbReference>
<accession>A0A543DVW1</accession>
<reference evidence="9 10" key="1">
    <citation type="submission" date="2019-06" db="EMBL/GenBank/DDBJ databases">
        <title>Sequencing the genomes of 1000 actinobacteria strains.</title>
        <authorList>
            <person name="Klenk H.-P."/>
        </authorList>
    </citation>
    <scope>NUCLEOTIDE SEQUENCE [LARGE SCALE GENOMIC DNA]</scope>
    <source>
        <strain evidence="9 10">DSM 45301</strain>
    </source>
</reference>
<feature type="transmembrane region" description="Helical" evidence="7">
    <location>
        <begin position="49"/>
        <end position="70"/>
    </location>
</feature>
<gene>
    <name evidence="9" type="ORF">FB558_0188</name>
</gene>
<evidence type="ECO:0000313" key="10">
    <source>
        <dbReference type="Proteomes" id="UP000315677"/>
    </source>
</evidence>
<feature type="transmembrane region" description="Helical" evidence="7">
    <location>
        <begin position="405"/>
        <end position="426"/>
    </location>
</feature>
<feature type="transmembrane region" description="Helical" evidence="7">
    <location>
        <begin position="115"/>
        <end position="133"/>
    </location>
</feature>